<protein>
    <recommendedName>
        <fullName evidence="5">Palmitoyltransferase</fullName>
    </recommendedName>
</protein>
<feature type="transmembrane region" description="Helical" evidence="2">
    <location>
        <begin position="282"/>
        <end position="310"/>
    </location>
</feature>
<evidence type="ECO:0000256" key="2">
    <source>
        <dbReference type="SAM" id="Phobius"/>
    </source>
</evidence>
<keyword evidence="4" id="KW-1185">Reference proteome</keyword>
<keyword evidence="2" id="KW-1133">Transmembrane helix</keyword>
<accession>A0A4D9DC77</accession>
<dbReference type="EMBL" id="SDOX01000002">
    <property type="protein sequence ID" value="TFJ88007.1"/>
    <property type="molecule type" value="Genomic_DNA"/>
</dbReference>
<proteinExistence type="predicted"/>
<feature type="region of interest" description="Disordered" evidence="1">
    <location>
        <begin position="155"/>
        <end position="233"/>
    </location>
</feature>
<comment type="caution">
    <text evidence="3">The sequence shown here is derived from an EMBL/GenBank/DDBJ whole genome shotgun (WGS) entry which is preliminary data.</text>
</comment>
<organism evidence="3 4">
    <name type="scientific">Nannochloropsis salina CCMP1776</name>
    <dbReference type="NCBI Taxonomy" id="1027361"/>
    <lineage>
        <taxon>Eukaryota</taxon>
        <taxon>Sar</taxon>
        <taxon>Stramenopiles</taxon>
        <taxon>Ochrophyta</taxon>
        <taxon>Eustigmatophyceae</taxon>
        <taxon>Eustigmatales</taxon>
        <taxon>Monodopsidaceae</taxon>
        <taxon>Microchloropsis</taxon>
        <taxon>Microchloropsis salina</taxon>
    </lineage>
</organism>
<evidence type="ECO:0008006" key="5">
    <source>
        <dbReference type="Google" id="ProtNLM"/>
    </source>
</evidence>
<feature type="transmembrane region" description="Helical" evidence="2">
    <location>
        <begin position="51"/>
        <end position="69"/>
    </location>
</feature>
<keyword evidence="2" id="KW-0472">Membrane</keyword>
<feature type="compositionally biased region" description="Basic and acidic residues" evidence="1">
    <location>
        <begin position="202"/>
        <end position="213"/>
    </location>
</feature>
<evidence type="ECO:0000256" key="1">
    <source>
        <dbReference type="SAM" id="MobiDB-lite"/>
    </source>
</evidence>
<evidence type="ECO:0000313" key="3">
    <source>
        <dbReference type="EMBL" id="TFJ88007.1"/>
    </source>
</evidence>
<dbReference type="OrthoDB" id="10352564at2759"/>
<dbReference type="Proteomes" id="UP000355283">
    <property type="component" value="Unassembled WGS sequence"/>
</dbReference>
<reference evidence="3 4" key="1">
    <citation type="submission" date="2019-01" db="EMBL/GenBank/DDBJ databases">
        <title>Nuclear Genome Assembly of the Microalgal Biofuel strain Nannochloropsis salina CCMP1776.</title>
        <authorList>
            <person name="Hovde B."/>
        </authorList>
    </citation>
    <scope>NUCLEOTIDE SEQUENCE [LARGE SCALE GENOMIC DNA]</scope>
    <source>
        <strain evidence="3 4">CCMP1776</strain>
    </source>
</reference>
<dbReference type="AlphaFoldDB" id="A0A4D9DC77"/>
<keyword evidence="2" id="KW-0812">Transmembrane</keyword>
<feature type="transmembrane region" description="Helical" evidence="2">
    <location>
        <begin position="81"/>
        <end position="100"/>
    </location>
</feature>
<sequence>MPQTSDEDQVADDAALLGSTQLSGKHFTKEGPQSPRPLPCAWTSQRRQRRFACVIYTASTLVVMILLALFPDRTFVNERRQLWGCLCLNVAAALVMFVSVQCSNPGYVERGALTEVHGQGPDKPAKLLEEGACHTKKCEVEGSGAQYEEKQPLVTLQDMGPTGKVMERPPGIKGTHTQTGVGRQCGNGNNSGREEGSEEDEMDRREGDGDGRDGMASPSRTSGSDSAWPREDKERRRGHFVSRGWCRWCEMRKTLACISGLRVLDTGYVRSADMLGYFRANLLPLSLAVVVWTLTGLAGLLLLFHCFLALSSLTSHECLKGPERIPYLRREGAQERGRRGHDVLDLPFSRGLCENLAAFCCLRDGIWACVLGKTWEPTRWTKVRPGEGGEDSTDVCAYPYRNAYWSCC</sequence>
<evidence type="ECO:0000313" key="4">
    <source>
        <dbReference type="Proteomes" id="UP000355283"/>
    </source>
</evidence>
<name>A0A4D9DC77_9STRA</name>
<gene>
    <name evidence="3" type="ORF">NSK_000361</name>
</gene>